<evidence type="ECO:0000256" key="1">
    <source>
        <dbReference type="SAM" id="MobiDB-lite"/>
    </source>
</evidence>
<dbReference type="PANTHER" id="PTHR41532">
    <property type="entry name" value="FIXS PROTEIN"/>
    <property type="match status" value="1"/>
</dbReference>
<protein>
    <submittedName>
        <fullName evidence="3">Cbb3-type cytochrome oxidase assembly protein CcoS</fullName>
    </submittedName>
</protein>
<dbReference type="EMBL" id="CP066167">
    <property type="protein sequence ID" value="QQD19320.1"/>
    <property type="molecule type" value="Genomic_DNA"/>
</dbReference>
<dbReference type="AlphaFoldDB" id="A0A7T4R2W9"/>
<sequence length="86" mass="10011">MDSLAILLPIALLFFGIAAGLFWWAVSDKQYQDLDREGQRILFDTKRKLNTQTRSENAEPLVSSPHQEQPPRREQTPQQEHQRHDA</sequence>
<organism evidence="3 4">
    <name type="scientific">Spongiibacter nanhainus</name>
    <dbReference type="NCBI Taxonomy" id="2794344"/>
    <lineage>
        <taxon>Bacteria</taxon>
        <taxon>Pseudomonadati</taxon>
        <taxon>Pseudomonadota</taxon>
        <taxon>Gammaproteobacteria</taxon>
        <taxon>Cellvibrionales</taxon>
        <taxon>Spongiibacteraceae</taxon>
        <taxon>Spongiibacter</taxon>
    </lineage>
</organism>
<dbReference type="Proteomes" id="UP000596063">
    <property type="component" value="Chromosome"/>
</dbReference>
<evidence type="ECO:0000313" key="4">
    <source>
        <dbReference type="Proteomes" id="UP000596063"/>
    </source>
</evidence>
<keyword evidence="2" id="KW-1133">Transmembrane helix</keyword>
<gene>
    <name evidence="3" type="primary">ccoS</name>
    <name evidence="3" type="ORF">I6N98_05555</name>
</gene>
<evidence type="ECO:0000256" key="2">
    <source>
        <dbReference type="SAM" id="Phobius"/>
    </source>
</evidence>
<proteinExistence type="predicted"/>
<evidence type="ECO:0000313" key="3">
    <source>
        <dbReference type="EMBL" id="QQD19320.1"/>
    </source>
</evidence>
<dbReference type="PANTHER" id="PTHR41532:SF1">
    <property type="entry name" value="FIXS PROTEIN"/>
    <property type="match status" value="1"/>
</dbReference>
<feature type="transmembrane region" description="Helical" evidence="2">
    <location>
        <begin position="6"/>
        <end position="26"/>
    </location>
</feature>
<feature type="region of interest" description="Disordered" evidence="1">
    <location>
        <begin position="45"/>
        <end position="86"/>
    </location>
</feature>
<keyword evidence="4" id="KW-1185">Reference proteome</keyword>
<dbReference type="InterPro" id="IPR004714">
    <property type="entry name" value="Cyt_oxidase_maturation_cbb3"/>
</dbReference>
<keyword evidence="2" id="KW-0472">Membrane</keyword>
<feature type="compositionally biased region" description="Basic and acidic residues" evidence="1">
    <location>
        <begin position="69"/>
        <end position="86"/>
    </location>
</feature>
<keyword evidence="2" id="KW-0812">Transmembrane</keyword>
<dbReference type="KEGG" id="snan:I6N98_05555"/>
<dbReference type="RefSeq" id="WP_198570805.1">
    <property type="nucleotide sequence ID" value="NZ_CP066167.1"/>
</dbReference>
<reference evidence="3 4" key="1">
    <citation type="submission" date="2020-12" db="EMBL/GenBank/DDBJ databases">
        <authorList>
            <person name="Shan Y."/>
        </authorList>
    </citation>
    <scope>NUCLEOTIDE SEQUENCE [LARGE SCALE GENOMIC DNA]</scope>
    <source>
        <strain evidence="4">csc3.9</strain>
    </source>
</reference>
<dbReference type="NCBIfam" id="TIGR00847">
    <property type="entry name" value="ccoS"/>
    <property type="match status" value="1"/>
</dbReference>
<name>A0A7T4R2W9_9GAMM</name>
<dbReference type="Pfam" id="PF03597">
    <property type="entry name" value="FixS"/>
    <property type="match status" value="1"/>
</dbReference>
<accession>A0A7T4R2W9</accession>